<protein>
    <recommendedName>
        <fullName evidence="5">Right handed beta helix domain-containing protein</fullName>
    </recommendedName>
</protein>
<keyword evidence="4" id="KW-1185">Reference proteome</keyword>
<feature type="signal peptide" evidence="2">
    <location>
        <begin position="1"/>
        <end position="28"/>
    </location>
</feature>
<gene>
    <name evidence="3" type="ORF">RI844_09705</name>
</gene>
<feature type="chain" id="PRO_5045545051" description="Right handed beta helix domain-containing protein" evidence="2">
    <location>
        <begin position="29"/>
        <end position="928"/>
    </location>
</feature>
<evidence type="ECO:0008006" key="5">
    <source>
        <dbReference type="Google" id="ProtNLM"/>
    </source>
</evidence>
<dbReference type="InterPro" id="IPR011050">
    <property type="entry name" value="Pectin_lyase_fold/virulence"/>
</dbReference>
<organism evidence="3 4">
    <name type="scientific">Thalassotalea fonticola</name>
    <dbReference type="NCBI Taxonomy" id="3065649"/>
    <lineage>
        <taxon>Bacteria</taxon>
        <taxon>Pseudomonadati</taxon>
        <taxon>Pseudomonadota</taxon>
        <taxon>Gammaproteobacteria</taxon>
        <taxon>Alteromonadales</taxon>
        <taxon>Colwelliaceae</taxon>
        <taxon>Thalassotalea</taxon>
    </lineage>
</organism>
<dbReference type="Gene3D" id="2.160.20.10">
    <property type="entry name" value="Single-stranded right-handed beta-helix, Pectin lyase-like"/>
    <property type="match status" value="2"/>
</dbReference>
<proteinExistence type="predicted"/>
<dbReference type="InterPro" id="IPR012334">
    <property type="entry name" value="Pectin_lyas_fold"/>
</dbReference>
<feature type="compositionally biased region" description="Acidic residues" evidence="1">
    <location>
        <begin position="853"/>
        <end position="868"/>
    </location>
</feature>
<dbReference type="Proteomes" id="UP001301442">
    <property type="component" value="Chromosome"/>
</dbReference>
<keyword evidence="2" id="KW-0732">Signal</keyword>
<dbReference type="EMBL" id="CP136600">
    <property type="protein sequence ID" value="WOH39482.1"/>
    <property type="molecule type" value="Genomic_DNA"/>
</dbReference>
<dbReference type="RefSeq" id="WP_348398248.1">
    <property type="nucleotide sequence ID" value="NZ_CP136600.1"/>
</dbReference>
<dbReference type="Gene3D" id="2.60.40.10">
    <property type="entry name" value="Immunoglobulins"/>
    <property type="match status" value="1"/>
</dbReference>
<feature type="compositionally biased region" description="Acidic residues" evidence="1">
    <location>
        <begin position="818"/>
        <end position="845"/>
    </location>
</feature>
<feature type="compositionally biased region" description="Polar residues" evidence="1">
    <location>
        <begin position="872"/>
        <end position="888"/>
    </location>
</feature>
<name>A0ABZ0GU31_9GAMM</name>
<dbReference type="Gene3D" id="4.10.1080.10">
    <property type="entry name" value="TSP type-3 repeat"/>
    <property type="match status" value="1"/>
</dbReference>
<sequence>MIKTASNRWLPQCCLLLLLNLLNGAAIAADSAKVFVDPVNGEDTTTGRDGSFDLPFKTIDFALDYAELNYNSGISEALRQAYTIQLRGGEYKLLTNRNNIIASADKPVVIEAYNNELVTFDGSIEVLNPWVADSTNIYSTYIGEDIWQLFSQENGQWQEKMNARWPNARFGESKGSVTSVYQRDSWAHANETGNSNGTTIDDALANDSSINSISLNGAVLVTNSGSFDSWTRLVTSHIAGESSFSYQTTPQFRNEKHLYYFVQNKKEFLDNNDEWFFDVTTKKAYIYSDTGAPTMAMRAKNQAYAFKVARWEHVTLKNVNFFATTFQCVECENITITDSTFEYSGSARRALGKVNEKPSMLRIISRQDRASNHTLRNISMNHSDSQAFQLKGNGSIVENSSFTNIDWAATESYAPSAALVFAGNDLSFKYNTVYRAGTSETLATTGLSGGASLPGKHTGAPEGNIIAEFNHISNTGFAQSDGAMIQVRVKAQKNSVISHNWLHDSPKYGVRFDAPIPPTSYGSDGVMTHNVVYNTNGIMVKGENQRIYHNTVFDNLDSAKTELIILDDSDVNGVIGGANVGSKVINNAGDQISSERKADAAIPAWVALGHNFNGNEQGTSVASELTNPAGFDFRPKPTSTLNAGDIINDSDIPGFSSAAYSGAYNNNLTNFWYAGQRKAQAADPIPATNSKAMPVSPVLVWRPAYQASSYKVYLGSSASQLSLQATASTNVLPLSDLNADETYYWRVDAQTTTQLITGDVWQFSTKASTAGDLDGDGIVDDLDDDIDGDSVLNNNDAFPLDASESLDTDNDGIGNNADLDDDGDNVADTDDAFPLDASESVDTDNDGIGNNADLDDDGDNVADTDDAFPLDSTKSTDIQTSTPGNNAPPSEENDSGGSLSFSLFLLLFIKLCVNLNRSIKPNKVNNKH</sequence>
<evidence type="ECO:0000256" key="2">
    <source>
        <dbReference type="SAM" id="SignalP"/>
    </source>
</evidence>
<evidence type="ECO:0000313" key="3">
    <source>
        <dbReference type="EMBL" id="WOH39482.1"/>
    </source>
</evidence>
<dbReference type="InterPro" id="IPR028974">
    <property type="entry name" value="TSP_type-3_rpt"/>
</dbReference>
<evidence type="ECO:0000256" key="1">
    <source>
        <dbReference type="SAM" id="MobiDB-lite"/>
    </source>
</evidence>
<reference evidence="3 4" key="1">
    <citation type="submission" date="2023-09" db="EMBL/GenBank/DDBJ databases">
        <authorList>
            <person name="Qi X."/>
        </authorList>
    </citation>
    <scope>NUCLEOTIDE SEQUENCE [LARGE SCALE GENOMIC DNA]</scope>
    <source>
        <strain evidence="3 4">S1-1</strain>
    </source>
</reference>
<feature type="region of interest" description="Disordered" evidence="1">
    <location>
        <begin position="793"/>
        <end position="896"/>
    </location>
</feature>
<accession>A0ABZ0GU31</accession>
<dbReference type="InterPro" id="IPR013783">
    <property type="entry name" value="Ig-like_fold"/>
</dbReference>
<dbReference type="SUPFAM" id="SSF103647">
    <property type="entry name" value="TSP type-3 repeat"/>
    <property type="match status" value="1"/>
</dbReference>
<evidence type="ECO:0000313" key="4">
    <source>
        <dbReference type="Proteomes" id="UP001301442"/>
    </source>
</evidence>
<dbReference type="SUPFAM" id="SSF51126">
    <property type="entry name" value="Pectin lyase-like"/>
    <property type="match status" value="1"/>
</dbReference>